<dbReference type="GO" id="GO:0003723">
    <property type="term" value="F:RNA binding"/>
    <property type="evidence" value="ECO:0007669"/>
    <property type="project" value="TreeGrafter"/>
</dbReference>
<dbReference type="Pfam" id="PF18395">
    <property type="entry name" value="Cas3_C"/>
    <property type="match status" value="1"/>
</dbReference>
<dbReference type="GO" id="GO:0051607">
    <property type="term" value="P:defense response to virus"/>
    <property type="evidence" value="ECO:0007669"/>
    <property type="project" value="UniProtKB-KW"/>
</dbReference>
<keyword evidence="7 12" id="KW-0347">Helicase</keyword>
<dbReference type="KEGG" id="ccho:CCHOA_00650"/>
<evidence type="ECO:0000256" key="2">
    <source>
        <dbReference type="ARBA" id="ARBA00009046"/>
    </source>
</evidence>
<dbReference type="GO" id="GO:0016787">
    <property type="term" value="F:hydrolase activity"/>
    <property type="evidence" value="ECO:0007669"/>
    <property type="project" value="UniProtKB-KW"/>
</dbReference>
<dbReference type="Gene3D" id="1.10.3210.30">
    <property type="match status" value="1"/>
</dbReference>
<keyword evidence="8" id="KW-0067">ATP-binding</keyword>
<evidence type="ECO:0000256" key="3">
    <source>
        <dbReference type="ARBA" id="ARBA00022722"/>
    </source>
</evidence>
<gene>
    <name evidence="12" type="primary">cas1</name>
    <name evidence="12" type="ORF">CCHOA_00650</name>
</gene>
<dbReference type="PANTHER" id="PTHR47963:SF9">
    <property type="entry name" value="CRISPR-ASSOCIATED ENDONUCLEASE_HELICASE CAS3"/>
    <property type="match status" value="1"/>
</dbReference>
<dbReference type="CDD" id="cd09641">
    <property type="entry name" value="Cas3''_I"/>
    <property type="match status" value="1"/>
</dbReference>
<evidence type="ECO:0000256" key="1">
    <source>
        <dbReference type="ARBA" id="ARBA00006847"/>
    </source>
</evidence>
<dbReference type="GO" id="GO:0005524">
    <property type="term" value="F:ATP binding"/>
    <property type="evidence" value="ECO:0007669"/>
    <property type="project" value="UniProtKB-KW"/>
</dbReference>
<dbReference type="GO" id="GO:0003724">
    <property type="term" value="F:RNA helicase activity"/>
    <property type="evidence" value="ECO:0007669"/>
    <property type="project" value="TreeGrafter"/>
</dbReference>
<dbReference type="InterPro" id="IPR027417">
    <property type="entry name" value="P-loop_NTPase"/>
</dbReference>
<keyword evidence="4" id="KW-0479">Metal-binding</keyword>
<name>A0A3G6J3Q7_9CORY</name>
<feature type="domain" description="HD Cas3-type" evidence="11">
    <location>
        <begin position="14"/>
        <end position="213"/>
    </location>
</feature>
<dbReference type="InterPro" id="IPR006483">
    <property type="entry name" value="CRISPR-assoc_Cas3_HD"/>
</dbReference>
<dbReference type="CDD" id="cd17930">
    <property type="entry name" value="DEXHc_cas3"/>
    <property type="match status" value="1"/>
</dbReference>
<evidence type="ECO:0000256" key="7">
    <source>
        <dbReference type="ARBA" id="ARBA00022806"/>
    </source>
</evidence>
<dbReference type="PROSITE" id="PS51192">
    <property type="entry name" value="HELICASE_ATP_BIND_1"/>
    <property type="match status" value="1"/>
</dbReference>
<comment type="similarity">
    <text evidence="1">In the N-terminal section; belongs to the CRISPR-associated nuclease Cas3-HD family.</text>
</comment>
<keyword evidence="13" id="KW-1185">Reference proteome</keyword>
<keyword evidence="6 12" id="KW-0378">Hydrolase</keyword>
<comment type="similarity">
    <text evidence="2">In the central section; belongs to the CRISPR-associated helicase Cas3 family.</text>
</comment>
<accession>A0A3G6J3Q7</accession>
<dbReference type="InterPro" id="IPR038257">
    <property type="entry name" value="CRISPR-assoc_Cas3_HD_sf"/>
</dbReference>
<dbReference type="AlphaFoldDB" id="A0A3G6J3Q7"/>
<dbReference type="GO" id="GO:0046872">
    <property type="term" value="F:metal ion binding"/>
    <property type="evidence" value="ECO:0007669"/>
    <property type="project" value="UniProtKB-KW"/>
</dbReference>
<dbReference type="InterPro" id="IPR050547">
    <property type="entry name" value="DEAD_box_RNA_helicases"/>
</dbReference>
<dbReference type="InterPro" id="IPR006474">
    <property type="entry name" value="Helicase_Cas3_CRISPR-ass_core"/>
</dbReference>
<evidence type="ECO:0000256" key="6">
    <source>
        <dbReference type="ARBA" id="ARBA00022801"/>
    </source>
</evidence>
<dbReference type="Pfam" id="PF00270">
    <property type="entry name" value="DEAD"/>
    <property type="match status" value="1"/>
</dbReference>
<dbReference type="Proteomes" id="UP000269019">
    <property type="component" value="Chromosome"/>
</dbReference>
<dbReference type="NCBIfam" id="TIGR01587">
    <property type="entry name" value="cas3_core"/>
    <property type="match status" value="1"/>
</dbReference>
<protein>
    <submittedName>
        <fullName evidence="12">CRISPR-associated nuclease/helicase Cas3</fullName>
        <ecNumber evidence="12">3.1.-.-</ecNumber>
    </submittedName>
</protein>
<evidence type="ECO:0000313" key="13">
    <source>
        <dbReference type="Proteomes" id="UP000269019"/>
    </source>
</evidence>
<dbReference type="InterPro" id="IPR054712">
    <property type="entry name" value="Cas3-like_dom"/>
</dbReference>
<dbReference type="SUPFAM" id="SSF52540">
    <property type="entry name" value="P-loop containing nucleoside triphosphate hydrolases"/>
    <property type="match status" value="1"/>
</dbReference>
<evidence type="ECO:0000256" key="9">
    <source>
        <dbReference type="ARBA" id="ARBA00023118"/>
    </source>
</evidence>
<evidence type="ECO:0000259" key="11">
    <source>
        <dbReference type="PROSITE" id="PS51643"/>
    </source>
</evidence>
<dbReference type="Pfam" id="PF22590">
    <property type="entry name" value="Cas3-like_C_2"/>
    <property type="match status" value="1"/>
</dbReference>
<dbReference type="EC" id="3.1.-.-" evidence="12"/>
<evidence type="ECO:0000256" key="5">
    <source>
        <dbReference type="ARBA" id="ARBA00022741"/>
    </source>
</evidence>
<dbReference type="Pfam" id="PF18019">
    <property type="entry name" value="Cas3_HD"/>
    <property type="match status" value="1"/>
</dbReference>
<keyword evidence="3" id="KW-0540">Nuclease</keyword>
<feature type="domain" description="Helicase ATP-binding" evidence="10">
    <location>
        <begin position="278"/>
        <end position="487"/>
    </location>
</feature>
<dbReference type="SMART" id="SM00487">
    <property type="entry name" value="DEXDc"/>
    <property type="match status" value="1"/>
</dbReference>
<dbReference type="PROSITE" id="PS51643">
    <property type="entry name" value="HD_CAS3"/>
    <property type="match status" value="1"/>
</dbReference>
<dbReference type="PANTHER" id="PTHR47963">
    <property type="entry name" value="DEAD-BOX ATP-DEPENDENT RNA HELICASE 47, MITOCHONDRIAL"/>
    <property type="match status" value="1"/>
</dbReference>
<sequence length="927" mass="101683">MVDVQSFWAKFAPATGQYLSLFQHGIDTANLMPHVASVFVSTSTMRQLEQAVAPASLPKLLTTLGFAHDLGKISHFQAKVPELAARLDSSYRLGHVSQADHRDAPHAAVSALSFTDWLKARATVKLGRQARRGWEQILGGHHGVFPNPDQLLATRRVLGVQAPQWAQARFAYLDEMAAHFDITQTDIDSFAQLTWSPDKQAVLTGLLIATDWIASDEQLFPYDNLPEQDRLERALSRIDIGHPWQPERSAGLTTFADQFDLPATAEMNAMQTAVVQMASDCEAPSLIIVESETGSGKTEAALLAARELAANHGANGIFFAQPTRVNADAMFQRVRDWLERSNASSSSVVSMLLAHGKSAFNEQYVSLFRNRYFQAQPRSIFDEPGTGLQSGGITIEAPKWVRGRKTALLGSVVVGTIDQLLFAALSSKHLVLRHLGLAGKVVIIDEVHAADTWMNTYLTRMLWWLGAYGVNVIALSATLPVAQRDALCGAYLAGAKGLLQQPTVATPVHGYPRVTSVSRDCDVPKTTVIPLAGASKTVSVKFFVGDQDDIAEHVIELSRIGGCIGVICDTVGRAQQLYSRITTDSRVLADGTPVLLLHSRFLADQRASIETTIVQKLGRDATQRPKRLLVIATQILEQGLDLDFDVLVSDLAPTDLLLQRIGRLHRHPSNHAVRPEAFRTPTIFITGLLTPTSVAQPGDIARGIVQVYRRLPLLHTLATLHEQLSASGEVVQIPEDVEQLMYRTYTAPIIPEGWSSAVERASAAEQRFETRQAMESARFCIDPPTQPLSTSFNRLNIPADEAAAGAQVRDADAAVEVIVVRRQAGRIYALDHVTELADIPLDEVAGLTEEHARRLASCTVRLPGWIVSDELLYQLESDGLESWQQSAWLAGQLPLILDEDFSSVHGAIMFRYDYALGLLVERINHDE</sequence>
<evidence type="ECO:0000256" key="4">
    <source>
        <dbReference type="ARBA" id="ARBA00022723"/>
    </source>
</evidence>
<proteinExistence type="inferred from homology"/>
<dbReference type="NCBIfam" id="TIGR01596">
    <property type="entry name" value="cas3_HD"/>
    <property type="match status" value="1"/>
</dbReference>
<dbReference type="InterPro" id="IPR011545">
    <property type="entry name" value="DEAD/DEAH_box_helicase_dom"/>
</dbReference>
<dbReference type="InterPro" id="IPR041372">
    <property type="entry name" value="Cas3_C"/>
</dbReference>
<dbReference type="Gene3D" id="3.40.50.300">
    <property type="entry name" value="P-loop containing nucleotide triphosphate hydrolases"/>
    <property type="match status" value="2"/>
</dbReference>
<dbReference type="OrthoDB" id="9810236at2"/>
<dbReference type="EMBL" id="CP033896">
    <property type="protein sequence ID" value="AZA12559.1"/>
    <property type="molecule type" value="Genomic_DNA"/>
</dbReference>
<dbReference type="GO" id="GO:0004518">
    <property type="term" value="F:nuclease activity"/>
    <property type="evidence" value="ECO:0007669"/>
    <property type="project" value="UniProtKB-KW"/>
</dbReference>
<evidence type="ECO:0000259" key="10">
    <source>
        <dbReference type="PROSITE" id="PS51192"/>
    </source>
</evidence>
<dbReference type="RefSeq" id="WP_123925727.1">
    <property type="nucleotide sequence ID" value="NZ_CP033896.1"/>
</dbReference>
<reference evidence="12 13" key="1">
    <citation type="submission" date="2018-11" db="EMBL/GenBank/DDBJ databases">
        <authorList>
            <person name="Kleinhagauer T."/>
            <person name="Glaeser S.P."/>
            <person name="Spergser J."/>
            <person name="Ruckert C."/>
            <person name="Kaempfer P."/>
            <person name="Busse H.-J."/>
        </authorList>
    </citation>
    <scope>NUCLEOTIDE SEQUENCE [LARGE SCALE GENOMIC DNA]</scope>
    <source>
        <strain evidence="12 13">200CH</strain>
    </source>
</reference>
<evidence type="ECO:0000256" key="8">
    <source>
        <dbReference type="ARBA" id="ARBA00022840"/>
    </source>
</evidence>
<keyword evidence="9" id="KW-0051">Antiviral defense</keyword>
<keyword evidence="5" id="KW-0547">Nucleotide-binding</keyword>
<evidence type="ECO:0000313" key="12">
    <source>
        <dbReference type="EMBL" id="AZA12559.1"/>
    </source>
</evidence>
<organism evidence="12 13">
    <name type="scientific">Corynebacterium choanae</name>
    <dbReference type="NCBI Taxonomy" id="1862358"/>
    <lineage>
        <taxon>Bacteria</taxon>
        <taxon>Bacillati</taxon>
        <taxon>Actinomycetota</taxon>
        <taxon>Actinomycetes</taxon>
        <taxon>Mycobacteriales</taxon>
        <taxon>Corynebacteriaceae</taxon>
        <taxon>Corynebacterium</taxon>
    </lineage>
</organism>
<dbReference type="InterPro" id="IPR014001">
    <property type="entry name" value="Helicase_ATP-bd"/>
</dbReference>